<feature type="signal peptide" evidence="12">
    <location>
        <begin position="1"/>
        <end position="25"/>
    </location>
</feature>
<feature type="compositionally biased region" description="Low complexity" evidence="11">
    <location>
        <begin position="126"/>
        <end position="142"/>
    </location>
</feature>
<sequence length="177" mass="17441">MAIHAVTLSLLIPILSLCFSGTVQSTTAPAPAVDCSGVFLSLADCLSYVTGNDSVKKPEGTCCSGLKTVLKTEPECLCEAFKSSAQLGVTLNITRALALPSACHLSAPSVSNCGLSIGGGAPATSPAGALSPSTPTSVPGVSEITPASAPRSSGSVSPATSIVSLALALVFASFSSI</sequence>
<evidence type="ECO:0000313" key="14">
    <source>
        <dbReference type="EMBL" id="PSS26217.1"/>
    </source>
</evidence>
<evidence type="ECO:0000256" key="11">
    <source>
        <dbReference type="SAM" id="MobiDB-lite"/>
    </source>
</evidence>
<feature type="chain" id="PRO_5015303257" evidence="12">
    <location>
        <begin position="26"/>
        <end position="177"/>
    </location>
</feature>
<keyword evidence="5" id="KW-0472">Membrane</keyword>
<dbReference type="SMR" id="A0A2R6RCC4"/>
<evidence type="ECO:0000256" key="9">
    <source>
        <dbReference type="ARBA" id="ARBA00023180"/>
    </source>
</evidence>
<keyword evidence="6 12" id="KW-0732">Signal</keyword>
<comment type="caution">
    <text evidence="14">The sequence shown here is derived from an EMBL/GenBank/DDBJ whole genome shotgun (WGS) entry which is preliminary data.</text>
</comment>
<evidence type="ECO:0000256" key="3">
    <source>
        <dbReference type="ARBA" id="ARBA00022448"/>
    </source>
</evidence>
<comment type="similarity">
    <text evidence="2">Belongs to the plant LTP family.</text>
</comment>
<evidence type="ECO:0000256" key="8">
    <source>
        <dbReference type="ARBA" id="ARBA00023157"/>
    </source>
</evidence>
<organism evidence="14 15">
    <name type="scientific">Actinidia chinensis var. chinensis</name>
    <name type="common">Chinese soft-hair kiwi</name>
    <dbReference type="NCBI Taxonomy" id="1590841"/>
    <lineage>
        <taxon>Eukaryota</taxon>
        <taxon>Viridiplantae</taxon>
        <taxon>Streptophyta</taxon>
        <taxon>Embryophyta</taxon>
        <taxon>Tracheophyta</taxon>
        <taxon>Spermatophyta</taxon>
        <taxon>Magnoliopsida</taxon>
        <taxon>eudicotyledons</taxon>
        <taxon>Gunneridae</taxon>
        <taxon>Pentapetalae</taxon>
        <taxon>asterids</taxon>
        <taxon>Ericales</taxon>
        <taxon>Actinidiaceae</taxon>
        <taxon>Actinidia</taxon>
    </lineage>
</organism>
<keyword evidence="7" id="KW-0446">Lipid-binding</keyword>
<dbReference type="InterPro" id="IPR000528">
    <property type="entry name" value="Plant_nsLTP"/>
</dbReference>
<dbReference type="Pfam" id="PF14368">
    <property type="entry name" value="LTP_2"/>
    <property type="match status" value="1"/>
</dbReference>
<evidence type="ECO:0000256" key="12">
    <source>
        <dbReference type="SAM" id="SignalP"/>
    </source>
</evidence>
<dbReference type="InParanoid" id="A0A2R6RCC4"/>
<dbReference type="OMA" id="EPECICE"/>
<evidence type="ECO:0000256" key="10">
    <source>
        <dbReference type="ARBA" id="ARBA00023288"/>
    </source>
</evidence>
<keyword evidence="3" id="KW-0813">Transport</keyword>
<dbReference type="InterPro" id="IPR016140">
    <property type="entry name" value="Bifunc_inhib/LTP/seed_store"/>
</dbReference>
<dbReference type="PANTHER" id="PTHR33044">
    <property type="entry name" value="BIFUNCTIONAL INHIBITOR/LIPID-TRANSFER PROTEIN/SEED STORAGE 2S ALBUMIN SUPERFAMILY PROTEIN-RELATED"/>
    <property type="match status" value="1"/>
</dbReference>
<dbReference type="SUPFAM" id="SSF47699">
    <property type="entry name" value="Bifunctional inhibitor/lipid-transfer protein/seed storage 2S albumin"/>
    <property type="match status" value="1"/>
</dbReference>
<dbReference type="FunCoup" id="A0A2R6RCC4">
    <property type="interactions" value="316"/>
</dbReference>
<gene>
    <name evidence="14" type="ORF">CEY00_Acc07509</name>
</gene>
<evidence type="ECO:0000256" key="1">
    <source>
        <dbReference type="ARBA" id="ARBA00004609"/>
    </source>
</evidence>
<dbReference type="Proteomes" id="UP000241394">
    <property type="component" value="Chromosome LG7"/>
</dbReference>
<dbReference type="OrthoDB" id="659547at2759"/>
<dbReference type="InterPro" id="IPR036312">
    <property type="entry name" value="Bifun_inhib/LTP/seed_sf"/>
</dbReference>
<protein>
    <submittedName>
        <fullName evidence="14">Non-specific lipid-transfer protein-like protein</fullName>
    </submittedName>
</protein>
<dbReference type="GO" id="GO:0008289">
    <property type="term" value="F:lipid binding"/>
    <property type="evidence" value="ECO:0007669"/>
    <property type="project" value="UniProtKB-KW"/>
</dbReference>
<evidence type="ECO:0000256" key="2">
    <source>
        <dbReference type="ARBA" id="ARBA00009748"/>
    </source>
</evidence>
<comment type="subcellular location">
    <subcellularLocation>
        <location evidence="1">Cell membrane</location>
        <topology evidence="1">Lipid-anchor</topology>
        <topology evidence="1">GPI-anchor</topology>
    </subcellularLocation>
</comment>
<dbReference type="InterPro" id="IPR043325">
    <property type="entry name" value="LTSS"/>
</dbReference>
<evidence type="ECO:0000256" key="6">
    <source>
        <dbReference type="ARBA" id="ARBA00022729"/>
    </source>
</evidence>
<evidence type="ECO:0000256" key="7">
    <source>
        <dbReference type="ARBA" id="ARBA00023121"/>
    </source>
</evidence>
<evidence type="ECO:0000313" key="15">
    <source>
        <dbReference type="Proteomes" id="UP000241394"/>
    </source>
</evidence>
<dbReference type="PRINTS" id="PR00382">
    <property type="entry name" value="LIPIDTRNSFER"/>
</dbReference>
<keyword evidence="15" id="KW-1185">Reference proteome</keyword>
<evidence type="ECO:0000259" key="13">
    <source>
        <dbReference type="SMART" id="SM00499"/>
    </source>
</evidence>
<reference evidence="14 15" key="1">
    <citation type="submission" date="2017-07" db="EMBL/GenBank/DDBJ databases">
        <title>An improved, manually edited Actinidia chinensis var. chinensis (kiwifruit) genome highlights the challenges associated with draft genomes and gene prediction in plants.</title>
        <authorList>
            <person name="Pilkington S."/>
            <person name="Crowhurst R."/>
            <person name="Hilario E."/>
            <person name="Nardozza S."/>
            <person name="Fraser L."/>
            <person name="Peng Y."/>
            <person name="Gunaseelan K."/>
            <person name="Simpson R."/>
            <person name="Tahir J."/>
            <person name="Deroles S."/>
            <person name="Templeton K."/>
            <person name="Luo Z."/>
            <person name="Davy M."/>
            <person name="Cheng C."/>
            <person name="Mcneilage M."/>
            <person name="Scaglione D."/>
            <person name="Liu Y."/>
            <person name="Zhang Q."/>
            <person name="Datson P."/>
            <person name="De Silva N."/>
            <person name="Gardiner S."/>
            <person name="Bassett H."/>
            <person name="Chagne D."/>
            <person name="Mccallum J."/>
            <person name="Dzierzon H."/>
            <person name="Deng C."/>
            <person name="Wang Y.-Y."/>
            <person name="Barron N."/>
            <person name="Manako K."/>
            <person name="Bowen J."/>
            <person name="Foster T."/>
            <person name="Erridge Z."/>
            <person name="Tiffin H."/>
            <person name="Waite C."/>
            <person name="Davies K."/>
            <person name="Grierson E."/>
            <person name="Laing W."/>
            <person name="Kirk R."/>
            <person name="Chen X."/>
            <person name="Wood M."/>
            <person name="Montefiori M."/>
            <person name="Brummell D."/>
            <person name="Schwinn K."/>
            <person name="Catanach A."/>
            <person name="Fullerton C."/>
            <person name="Li D."/>
            <person name="Meiyalaghan S."/>
            <person name="Nieuwenhuizen N."/>
            <person name="Read N."/>
            <person name="Prakash R."/>
            <person name="Hunter D."/>
            <person name="Zhang H."/>
            <person name="Mckenzie M."/>
            <person name="Knabel M."/>
            <person name="Harris A."/>
            <person name="Allan A."/>
            <person name="Chen A."/>
            <person name="Janssen B."/>
            <person name="Plunkett B."/>
            <person name="Dwamena C."/>
            <person name="Voogd C."/>
            <person name="Leif D."/>
            <person name="Lafferty D."/>
            <person name="Souleyre E."/>
            <person name="Varkonyi-Gasic E."/>
            <person name="Gambi F."/>
            <person name="Hanley J."/>
            <person name="Yao J.-L."/>
            <person name="Cheung J."/>
            <person name="David K."/>
            <person name="Warren B."/>
            <person name="Marsh K."/>
            <person name="Snowden K."/>
            <person name="Lin-Wang K."/>
            <person name="Brian L."/>
            <person name="Martinez-Sanchez M."/>
            <person name="Wang M."/>
            <person name="Ileperuma N."/>
            <person name="Macnee N."/>
            <person name="Campin R."/>
            <person name="Mcatee P."/>
            <person name="Drummond R."/>
            <person name="Espley R."/>
            <person name="Ireland H."/>
            <person name="Wu R."/>
            <person name="Atkinson R."/>
            <person name="Karunairetnam S."/>
            <person name="Bulley S."/>
            <person name="Chunkath S."/>
            <person name="Hanley Z."/>
            <person name="Storey R."/>
            <person name="Thrimawithana A."/>
            <person name="Thomson S."/>
            <person name="David C."/>
            <person name="Testolin R."/>
        </authorList>
    </citation>
    <scope>NUCLEOTIDE SEQUENCE [LARGE SCALE GENOMIC DNA]</scope>
    <source>
        <strain evidence="15">cv. Red5</strain>
        <tissue evidence="14">Young leaf</tissue>
    </source>
</reference>
<proteinExistence type="inferred from homology"/>
<keyword evidence="5" id="KW-0336">GPI-anchor</keyword>
<name>A0A2R6RCC4_ACTCC</name>
<accession>A0A2R6RCC4</accession>
<keyword evidence="10" id="KW-0449">Lipoprotein</keyword>
<dbReference type="FunFam" id="1.10.110.10:FF:000001">
    <property type="entry name" value="Bifunctional inhibitor/lipid-transfer protein/seed storage 2S albumin superfamily protein"/>
    <property type="match status" value="1"/>
</dbReference>
<dbReference type="Gramene" id="PSS26217">
    <property type="protein sequence ID" value="PSS26217"/>
    <property type="gene ID" value="CEY00_Acc07509"/>
</dbReference>
<evidence type="ECO:0000256" key="5">
    <source>
        <dbReference type="ARBA" id="ARBA00022622"/>
    </source>
</evidence>
<dbReference type="GO" id="GO:0005886">
    <property type="term" value="C:plasma membrane"/>
    <property type="evidence" value="ECO:0007669"/>
    <property type="project" value="UniProtKB-SubCell"/>
</dbReference>
<dbReference type="STRING" id="1590841.A0A2R6RCC4"/>
<dbReference type="SMART" id="SM00499">
    <property type="entry name" value="AAI"/>
    <property type="match status" value="1"/>
</dbReference>
<keyword evidence="8" id="KW-1015">Disulfide bond</keyword>
<keyword evidence="9" id="KW-0325">Glycoprotein</keyword>
<dbReference type="GO" id="GO:0098552">
    <property type="term" value="C:side of membrane"/>
    <property type="evidence" value="ECO:0007669"/>
    <property type="project" value="UniProtKB-KW"/>
</dbReference>
<evidence type="ECO:0000256" key="4">
    <source>
        <dbReference type="ARBA" id="ARBA00022475"/>
    </source>
</evidence>
<dbReference type="CDD" id="cd00010">
    <property type="entry name" value="AAI_LTSS"/>
    <property type="match status" value="1"/>
</dbReference>
<dbReference type="AlphaFoldDB" id="A0A2R6RCC4"/>
<dbReference type="GO" id="GO:0006869">
    <property type="term" value="P:lipid transport"/>
    <property type="evidence" value="ECO:0007669"/>
    <property type="project" value="InterPro"/>
</dbReference>
<keyword evidence="4" id="KW-1003">Cell membrane</keyword>
<feature type="domain" description="Bifunctional inhibitor/plant lipid transfer protein/seed storage helical" evidence="13">
    <location>
        <begin position="35"/>
        <end position="113"/>
    </location>
</feature>
<dbReference type="EMBL" id="NKQK01000007">
    <property type="protein sequence ID" value="PSS26217.1"/>
    <property type="molecule type" value="Genomic_DNA"/>
</dbReference>
<reference evidence="15" key="2">
    <citation type="journal article" date="2018" name="BMC Genomics">
        <title>A manually annotated Actinidia chinensis var. chinensis (kiwifruit) genome highlights the challenges associated with draft genomes and gene prediction in plants.</title>
        <authorList>
            <person name="Pilkington S.M."/>
            <person name="Crowhurst R."/>
            <person name="Hilario E."/>
            <person name="Nardozza S."/>
            <person name="Fraser L."/>
            <person name="Peng Y."/>
            <person name="Gunaseelan K."/>
            <person name="Simpson R."/>
            <person name="Tahir J."/>
            <person name="Deroles S.C."/>
            <person name="Templeton K."/>
            <person name="Luo Z."/>
            <person name="Davy M."/>
            <person name="Cheng C."/>
            <person name="McNeilage M."/>
            <person name="Scaglione D."/>
            <person name="Liu Y."/>
            <person name="Zhang Q."/>
            <person name="Datson P."/>
            <person name="De Silva N."/>
            <person name="Gardiner S.E."/>
            <person name="Bassett H."/>
            <person name="Chagne D."/>
            <person name="McCallum J."/>
            <person name="Dzierzon H."/>
            <person name="Deng C."/>
            <person name="Wang Y.Y."/>
            <person name="Barron L."/>
            <person name="Manako K."/>
            <person name="Bowen J."/>
            <person name="Foster T.M."/>
            <person name="Erridge Z.A."/>
            <person name="Tiffin H."/>
            <person name="Waite C.N."/>
            <person name="Davies K.M."/>
            <person name="Grierson E.P."/>
            <person name="Laing W.A."/>
            <person name="Kirk R."/>
            <person name="Chen X."/>
            <person name="Wood M."/>
            <person name="Montefiori M."/>
            <person name="Brummell D.A."/>
            <person name="Schwinn K.E."/>
            <person name="Catanach A."/>
            <person name="Fullerton C."/>
            <person name="Li D."/>
            <person name="Meiyalaghan S."/>
            <person name="Nieuwenhuizen N."/>
            <person name="Read N."/>
            <person name="Prakash R."/>
            <person name="Hunter D."/>
            <person name="Zhang H."/>
            <person name="McKenzie M."/>
            <person name="Knabel M."/>
            <person name="Harris A."/>
            <person name="Allan A.C."/>
            <person name="Gleave A."/>
            <person name="Chen A."/>
            <person name="Janssen B.J."/>
            <person name="Plunkett B."/>
            <person name="Ampomah-Dwamena C."/>
            <person name="Voogd C."/>
            <person name="Leif D."/>
            <person name="Lafferty D."/>
            <person name="Souleyre E.J.F."/>
            <person name="Varkonyi-Gasic E."/>
            <person name="Gambi F."/>
            <person name="Hanley J."/>
            <person name="Yao J.L."/>
            <person name="Cheung J."/>
            <person name="David K.M."/>
            <person name="Warren B."/>
            <person name="Marsh K."/>
            <person name="Snowden K.C."/>
            <person name="Lin-Wang K."/>
            <person name="Brian L."/>
            <person name="Martinez-Sanchez M."/>
            <person name="Wang M."/>
            <person name="Ileperuma N."/>
            <person name="Macnee N."/>
            <person name="Campin R."/>
            <person name="McAtee P."/>
            <person name="Drummond R.S.M."/>
            <person name="Espley R.V."/>
            <person name="Ireland H.S."/>
            <person name="Wu R."/>
            <person name="Atkinson R.G."/>
            <person name="Karunairetnam S."/>
            <person name="Bulley S."/>
            <person name="Chunkath S."/>
            <person name="Hanley Z."/>
            <person name="Storey R."/>
            <person name="Thrimawithana A.H."/>
            <person name="Thomson S."/>
            <person name="David C."/>
            <person name="Testolin R."/>
            <person name="Huang H."/>
            <person name="Hellens R.P."/>
            <person name="Schaffer R.J."/>
        </authorList>
    </citation>
    <scope>NUCLEOTIDE SEQUENCE [LARGE SCALE GENOMIC DNA]</scope>
    <source>
        <strain evidence="15">cv. Red5</strain>
    </source>
</reference>
<feature type="region of interest" description="Disordered" evidence="11">
    <location>
        <begin position="126"/>
        <end position="157"/>
    </location>
</feature>
<dbReference type="Gene3D" id="1.10.110.10">
    <property type="entry name" value="Plant lipid-transfer and hydrophobic proteins"/>
    <property type="match status" value="1"/>
</dbReference>